<evidence type="ECO:0000259" key="4">
    <source>
        <dbReference type="Pfam" id="PF16363"/>
    </source>
</evidence>
<proteinExistence type="inferred from homology"/>
<comment type="similarity">
    <text evidence="2">Belongs to the NAD(P)-dependent epimerase/dehydratase family.</text>
</comment>
<accession>A0A1H2VYL7</accession>
<dbReference type="Gene3D" id="3.40.50.720">
    <property type="entry name" value="NAD(P)-binding Rossmann-like Domain"/>
    <property type="match status" value="2"/>
</dbReference>
<protein>
    <submittedName>
        <fullName evidence="5">GDP-mannose 4,6 dehydratase</fullName>
    </submittedName>
</protein>
<sequence length="155" mass="17579">MKLLVTGGAGFIGSATIRHAMRDRGLSVVNVDKLTYAATPEALEDCADSPNYTLVQADIAEKTNIEVVRFICAWMDDRYPEAGAHEDLIEFVTDRPGHDLRYAIDPTRIRDELGWAPRETFETGMDRTLAWFMDNEPWWRAIRAGRYDGKRLGSK</sequence>
<dbReference type="SUPFAM" id="SSF51735">
    <property type="entry name" value="NAD(P)-binding Rossmann-fold domains"/>
    <property type="match status" value="2"/>
</dbReference>
<dbReference type="PANTHER" id="PTHR43000">
    <property type="entry name" value="DTDP-D-GLUCOSE 4,6-DEHYDRATASE-RELATED"/>
    <property type="match status" value="1"/>
</dbReference>
<dbReference type="Gene3D" id="3.90.25.10">
    <property type="entry name" value="UDP-galactose 4-epimerase, domain 1"/>
    <property type="match status" value="1"/>
</dbReference>
<dbReference type="Proteomes" id="UP000199118">
    <property type="component" value="Unassembled WGS sequence"/>
</dbReference>
<evidence type="ECO:0000313" key="6">
    <source>
        <dbReference type="Proteomes" id="UP000199118"/>
    </source>
</evidence>
<feature type="domain" description="NAD-dependent epimerase/dehydratase" evidence="3">
    <location>
        <begin position="4"/>
        <end position="66"/>
    </location>
</feature>
<dbReference type="Pfam" id="PF01370">
    <property type="entry name" value="Epimerase"/>
    <property type="match status" value="1"/>
</dbReference>
<dbReference type="Pfam" id="PF16363">
    <property type="entry name" value="GDP_Man_Dehyd"/>
    <property type="match status" value="1"/>
</dbReference>
<dbReference type="AlphaFoldDB" id="A0A1H2VYL7"/>
<dbReference type="STRING" id="356660.SAMN05444336_102215"/>
<gene>
    <name evidence="5" type="ORF">SAMN05444336_102215</name>
</gene>
<comment type="pathway">
    <text evidence="1">Bacterial outer membrane biogenesis; LPS O-antigen biosynthesis.</text>
</comment>
<dbReference type="EMBL" id="FNMZ01000002">
    <property type="protein sequence ID" value="SDW73522.1"/>
    <property type="molecule type" value="Genomic_DNA"/>
</dbReference>
<keyword evidence="6" id="KW-1185">Reference proteome</keyword>
<name>A0A1H2VYL7_9RHOB</name>
<dbReference type="RefSeq" id="WP_092680489.1">
    <property type="nucleotide sequence ID" value="NZ_FNMZ01000002.1"/>
</dbReference>
<reference evidence="5 6" key="1">
    <citation type="submission" date="2016-10" db="EMBL/GenBank/DDBJ databases">
        <authorList>
            <person name="de Groot N.N."/>
        </authorList>
    </citation>
    <scope>NUCLEOTIDE SEQUENCE [LARGE SCALE GENOMIC DNA]</scope>
    <source>
        <strain evidence="5 6">DSM 17890</strain>
    </source>
</reference>
<evidence type="ECO:0000256" key="1">
    <source>
        <dbReference type="ARBA" id="ARBA00005125"/>
    </source>
</evidence>
<evidence type="ECO:0000313" key="5">
    <source>
        <dbReference type="EMBL" id="SDW73522.1"/>
    </source>
</evidence>
<dbReference type="OrthoDB" id="9801785at2"/>
<feature type="domain" description="NAD(P)-binding" evidence="4">
    <location>
        <begin position="81"/>
        <end position="127"/>
    </location>
</feature>
<evidence type="ECO:0000256" key="2">
    <source>
        <dbReference type="ARBA" id="ARBA00007637"/>
    </source>
</evidence>
<evidence type="ECO:0000259" key="3">
    <source>
        <dbReference type="Pfam" id="PF01370"/>
    </source>
</evidence>
<dbReference type="InterPro" id="IPR016040">
    <property type="entry name" value="NAD(P)-bd_dom"/>
</dbReference>
<dbReference type="InterPro" id="IPR001509">
    <property type="entry name" value="Epimerase_deHydtase"/>
</dbReference>
<dbReference type="InterPro" id="IPR036291">
    <property type="entry name" value="NAD(P)-bd_dom_sf"/>
</dbReference>
<organism evidence="5 6">
    <name type="scientific">Albimonas donghaensis</name>
    <dbReference type="NCBI Taxonomy" id="356660"/>
    <lineage>
        <taxon>Bacteria</taxon>
        <taxon>Pseudomonadati</taxon>
        <taxon>Pseudomonadota</taxon>
        <taxon>Alphaproteobacteria</taxon>
        <taxon>Rhodobacterales</taxon>
        <taxon>Paracoccaceae</taxon>
        <taxon>Albimonas</taxon>
    </lineage>
</organism>